<comment type="caution">
    <text evidence="14">The sequence shown here is derived from an EMBL/GenBank/DDBJ whole genome shotgun (WGS) entry which is preliminary data.</text>
</comment>
<evidence type="ECO:0000256" key="7">
    <source>
        <dbReference type="ARBA" id="ARBA00023136"/>
    </source>
</evidence>
<evidence type="ECO:0000256" key="13">
    <source>
        <dbReference type="SAM" id="Phobius"/>
    </source>
</evidence>
<dbReference type="GO" id="GO:0005886">
    <property type="term" value="C:plasma membrane"/>
    <property type="evidence" value="ECO:0007669"/>
    <property type="project" value="UniProtKB-SubCell"/>
</dbReference>
<dbReference type="Proteomes" id="UP000317646">
    <property type="component" value="Unassembled WGS sequence"/>
</dbReference>
<dbReference type="AlphaFoldDB" id="A0A502GVC3"/>
<proteinExistence type="inferred from homology"/>
<gene>
    <name evidence="14" type="ORF">EAH73_14120</name>
</gene>
<evidence type="ECO:0000256" key="6">
    <source>
        <dbReference type="ARBA" id="ARBA00022989"/>
    </source>
</evidence>
<protein>
    <recommendedName>
        <fullName evidence="11">Glycosyl-4,4'-diaponeurosporenoate acyltransferase</fullName>
    </recommendedName>
</protein>
<dbReference type="UniPathway" id="UPA00029">
    <property type="reaction ID" value="UER00560"/>
</dbReference>
<comment type="pathway">
    <text evidence="9">Carotenoid biosynthesis; staphyloxanthin biosynthesis; staphyloxanthin from farnesyl diphosphate: step 5/5.</text>
</comment>
<evidence type="ECO:0000256" key="8">
    <source>
        <dbReference type="ARBA" id="ARBA00023315"/>
    </source>
</evidence>
<feature type="transmembrane region" description="Helical" evidence="13">
    <location>
        <begin position="48"/>
        <end position="71"/>
    </location>
</feature>
<keyword evidence="4 13" id="KW-0812">Transmembrane</keyword>
<evidence type="ECO:0000256" key="3">
    <source>
        <dbReference type="ARBA" id="ARBA00022679"/>
    </source>
</evidence>
<keyword evidence="5" id="KW-0732">Signal</keyword>
<evidence type="ECO:0000256" key="10">
    <source>
        <dbReference type="ARBA" id="ARBA00023603"/>
    </source>
</evidence>
<feature type="transmembrane region" description="Helical" evidence="13">
    <location>
        <begin position="129"/>
        <end position="146"/>
    </location>
</feature>
<dbReference type="InterPro" id="IPR044021">
    <property type="entry name" value="CrtO"/>
</dbReference>
<evidence type="ECO:0000313" key="14">
    <source>
        <dbReference type="EMBL" id="TPG65585.1"/>
    </source>
</evidence>
<evidence type="ECO:0000256" key="11">
    <source>
        <dbReference type="ARBA" id="ARBA00023667"/>
    </source>
</evidence>
<keyword evidence="8" id="KW-0012">Acyltransferase</keyword>
<comment type="similarity">
    <text evidence="10">Belongs to the acyltransferase CrtO family.</text>
</comment>
<organism evidence="14 15">
    <name type="scientific">Hymenobacter nivis</name>
    <dbReference type="NCBI Taxonomy" id="1850093"/>
    <lineage>
        <taxon>Bacteria</taxon>
        <taxon>Pseudomonadati</taxon>
        <taxon>Bacteroidota</taxon>
        <taxon>Cytophagia</taxon>
        <taxon>Cytophagales</taxon>
        <taxon>Hymenobacteraceae</taxon>
        <taxon>Hymenobacter</taxon>
    </lineage>
</organism>
<keyword evidence="2" id="KW-1003">Cell membrane</keyword>
<name>A0A502GVC3_9BACT</name>
<evidence type="ECO:0000256" key="4">
    <source>
        <dbReference type="ARBA" id="ARBA00022692"/>
    </source>
</evidence>
<evidence type="ECO:0000256" key="12">
    <source>
        <dbReference type="ARBA" id="ARBA00025324"/>
    </source>
</evidence>
<sequence length="188" mass="20910">MPPAGNKAAVPPPALLALANAVPNVFWSVLGLGPLGVYCYQWVARPWLYGWLAVSLFAYAVPVAWLGWWQLSRAPGPYRRLGVAAVNRVTQHGDFVNRLLRRRYPRYRPVVPRAAVAALVRTTYQQERFHLALFLFCLAISGYAAAHGQVGWAGLLALTNVGYNLYPMWLQQYVRVRLAAGAPRLGPQ</sequence>
<dbReference type="OrthoDB" id="883215at2"/>
<comment type="function">
    <text evidence="12">Catalyzes the acylation of glycosyl-4,4'-diaponeurosporenoate, i.e. the esterification of glucose at the C6'' position with the carboxyl group of the C(15) fatty acid 12-methyltetradecanoic acid, to yield staphyloxanthin. This is the last step in the biosynthesis of this orange pigment, present in most staphylococci strains.</text>
</comment>
<comment type="subcellular location">
    <subcellularLocation>
        <location evidence="1">Cell membrane</location>
        <topology evidence="1">Single-pass membrane protein</topology>
    </subcellularLocation>
</comment>
<keyword evidence="6 13" id="KW-1133">Transmembrane helix</keyword>
<dbReference type="EMBL" id="RCYZ01000005">
    <property type="protein sequence ID" value="TPG65585.1"/>
    <property type="molecule type" value="Genomic_DNA"/>
</dbReference>
<evidence type="ECO:0000256" key="5">
    <source>
        <dbReference type="ARBA" id="ARBA00022729"/>
    </source>
</evidence>
<keyword evidence="3" id="KW-0808">Transferase</keyword>
<evidence type="ECO:0000256" key="9">
    <source>
        <dbReference type="ARBA" id="ARBA00023588"/>
    </source>
</evidence>
<keyword evidence="15" id="KW-1185">Reference proteome</keyword>
<dbReference type="GO" id="GO:0016746">
    <property type="term" value="F:acyltransferase activity"/>
    <property type="evidence" value="ECO:0007669"/>
    <property type="project" value="UniProtKB-KW"/>
</dbReference>
<dbReference type="RefSeq" id="WP_140467613.1">
    <property type="nucleotide sequence ID" value="NZ_RCYZ01000005.1"/>
</dbReference>
<accession>A0A502GVC3</accession>
<reference evidence="14 15" key="1">
    <citation type="journal article" date="2019" name="Environ. Microbiol.">
        <title>Species interactions and distinct microbial communities in high Arctic permafrost affected cryosols are associated with the CH4 and CO2 gas fluxes.</title>
        <authorList>
            <person name="Altshuler I."/>
            <person name="Hamel J."/>
            <person name="Turney S."/>
            <person name="Magnuson E."/>
            <person name="Levesque R."/>
            <person name="Greer C."/>
            <person name="Whyte L.G."/>
        </authorList>
    </citation>
    <scope>NUCLEOTIDE SEQUENCE [LARGE SCALE GENOMIC DNA]</scope>
    <source>
        <strain evidence="14 15">S9.2P</strain>
    </source>
</reference>
<evidence type="ECO:0000256" key="1">
    <source>
        <dbReference type="ARBA" id="ARBA00004162"/>
    </source>
</evidence>
<keyword evidence="7 13" id="KW-0472">Membrane</keyword>
<evidence type="ECO:0000313" key="15">
    <source>
        <dbReference type="Proteomes" id="UP000317646"/>
    </source>
</evidence>
<evidence type="ECO:0000256" key="2">
    <source>
        <dbReference type="ARBA" id="ARBA00022475"/>
    </source>
</evidence>
<dbReference type="Pfam" id="PF18927">
    <property type="entry name" value="CrtO"/>
    <property type="match status" value="1"/>
</dbReference>